<organism evidence="2 3">
    <name type="scientific">Sphingobium phenoxybenzoativorans</name>
    <dbReference type="NCBI Taxonomy" id="1592790"/>
    <lineage>
        <taxon>Bacteria</taxon>
        <taxon>Pseudomonadati</taxon>
        <taxon>Pseudomonadota</taxon>
        <taxon>Alphaproteobacteria</taxon>
        <taxon>Sphingomonadales</taxon>
        <taxon>Sphingomonadaceae</taxon>
        <taxon>Sphingobium</taxon>
    </lineage>
</organism>
<dbReference type="InterPro" id="IPR013783">
    <property type="entry name" value="Ig-like_fold"/>
</dbReference>
<accession>A0A975Q483</accession>
<protein>
    <submittedName>
        <fullName evidence="2">DUF11 domain-containing protein</fullName>
    </submittedName>
</protein>
<dbReference type="InterPro" id="IPR008964">
    <property type="entry name" value="Invasin/intimin_cell_adhesion"/>
</dbReference>
<evidence type="ECO:0000313" key="3">
    <source>
        <dbReference type="Proteomes" id="UP000681425"/>
    </source>
</evidence>
<evidence type="ECO:0000313" key="2">
    <source>
        <dbReference type="EMBL" id="QUT08338.1"/>
    </source>
</evidence>
<gene>
    <name evidence="2" type="ORF">KFK14_17965</name>
</gene>
<dbReference type="NCBIfam" id="TIGR01451">
    <property type="entry name" value="B_ant_repeat"/>
    <property type="match status" value="1"/>
</dbReference>
<name>A0A975Q483_9SPHN</name>
<feature type="domain" description="DUF11" evidence="1">
    <location>
        <begin position="335"/>
        <end position="440"/>
    </location>
</feature>
<dbReference type="Pfam" id="PF01345">
    <property type="entry name" value="DUF11"/>
    <property type="match status" value="1"/>
</dbReference>
<dbReference type="EMBL" id="CP073910">
    <property type="protein sequence ID" value="QUT08338.1"/>
    <property type="molecule type" value="Genomic_DNA"/>
</dbReference>
<dbReference type="Proteomes" id="UP000681425">
    <property type="component" value="Chromosome"/>
</dbReference>
<dbReference type="SUPFAM" id="SSF49373">
    <property type="entry name" value="Invasin/intimin cell-adhesion fragments"/>
    <property type="match status" value="1"/>
</dbReference>
<reference evidence="2" key="1">
    <citation type="submission" date="2021-04" db="EMBL/GenBank/DDBJ databases">
        <title>Isolation of p-tert-butylphenol degrading bacteria Sphingobium phenoxybenzoativorans Tas13 from active sludge.</title>
        <authorList>
            <person name="Li Y."/>
        </authorList>
    </citation>
    <scope>NUCLEOTIDE SEQUENCE</scope>
    <source>
        <strain evidence="2">Tas13</strain>
    </source>
</reference>
<proteinExistence type="predicted"/>
<keyword evidence="3" id="KW-1185">Reference proteome</keyword>
<dbReference type="Gene3D" id="2.60.40.10">
    <property type="entry name" value="Immunoglobulins"/>
    <property type="match status" value="1"/>
</dbReference>
<evidence type="ECO:0000259" key="1">
    <source>
        <dbReference type="Pfam" id="PF01345"/>
    </source>
</evidence>
<sequence length="1654" mass="178897">MGLAALLITGSAFAQTRIENVATLSFGTTAGEKTVQSNRTVLDAIHTRYLTKLSFRRLPAGYQIDYPTLKCDKDPLRFTPNGVSADQLAGASPLKSLDIDNPLVIVLDNAGGNHDPAVRETSTVIGDSGVRQLQIMLTETGPDTGVFAGAVPPSGRRTGRNSECDITRDNKGSLSLYFAGDAFSQSSSTSLLIDPEGHVFDSRTAALIDGAIVTLIDEATGLPAARVFGDDGVSAYPNRVVTGSTVTDSGGWNYYFDKGTFRFPLAPPGHYRLKIEPPAGYTAPSVVKPEEIRQLQGPEGAFIIVDASYGGTFELKDPDPVKIDIPIDRPTGSEITLEKTVSVRQASPGDFVQYRLRMTNRSSDSIAYAPAINDTLPTGLRYKRGSTRGTAEPEVSSDGRTLRFTGLDLPAGEARDIRYVVDIAPGAPVGEALNRAVAISNGAASNEASASVRIKSLLFTDALTIIGRVTEGDCGDPLKDRKGIPGIRLIMEDGTFVITDRDGLYHVEGVRPGTHVVQIDQRSIPATHEAFACDSDTRQAGSALSRFVDAGGGSLNRVDFQLRRTGRAADPKLSALPINAASDADAAGNKPNWLADQTPGIDWLFPLADHNPRAPALRVVIKHLPGQRVALRLNGAIVDPLTFDGTDTDDTTGVSVSVWTGLPLGERDNVLDATVLDASGAVVQTLQRTVHYANQAVRATFVPEKSRLVADGLTRPLIAVRLTDRDGKPVRAGTMAPFSVDQPYTAAQEAELQQGRQLAGREKTSATARVVGDEGIAFISLEPTTQAGAAHVTVTLQDQGITQTSEFRPWLAASMQDWVIVGFGKGTVGYDMLKSRSSALPKGERNQVVTDGQLSFYAKGQVRGSWLLTIAYDSDKKYDPDRGLLGTIDPDRYYTVYGDGSRQMFDAATRRKLHLRLERREFYALFGDFETGLVDTKLTRYSRTLNGVKAEYQGERITFNGFAANSDQLYGRDEIQGNGLSGPYRLSGRAIVPNTDKIRIEVRDRFRSERIIDSKQLTRHIDYDIDADAGTIRFREPILSRDADLNPIFIVVDYETYGGRSRKFAAGGRVATRFADGKVEVGASLIRDETIGSATVGGIDIKARVTPNTEIRAEAASGGGGGIGEGRAWLAEVEHHGRVIDGTAYVRQQGETFGVGQQNGGETGTRKFGVDGRARLSDRISIAGSAWHQDNLEDAGSRTAGDVRAEYRRDKGLLYAGAQIASDTTLSGEKRESKLLMLGATQRFFGQKLEIKGETQFALGGADDSVDFPVRHTVGAAYEIRNGIRVLAEHEIAEGDKFKAHSTRFGFDVAPWTGAKLLSTLNQEAIGENGPRTFAQYGLSQSLPIGKSWTIDATLDASKTVKGRIPTGDIINPFHPAASGGSLGQEQINGDYQSATIGGTYRADRWSWNGRLEYRTGSESDRWGVTTNVLRTLGEGKTIAAGLRMYKVKDKDGAVASFASADIAIAYRPLDSRWSLLERFELRHDRADAGISNNNTLGVPSFADGDQTTTRAINNIAINYRSGDEGAGHGLEVSLYYGAKYVRGRYADDVYDGFIDVIGTEIRKDIGRHFDVGFSGSMQHAWKDGAKSFSFGPSAGVSPAQNVWITAGYNISGYRDRDFEADRYTRQGPYVTMRMKFDQLSLRAASRMVTGANR</sequence>
<dbReference type="InterPro" id="IPR001434">
    <property type="entry name" value="OmcB-like_DUF11"/>
</dbReference>
<dbReference type="KEGG" id="spph:KFK14_17965"/>
<dbReference type="InterPro" id="IPR047589">
    <property type="entry name" value="DUF11_rpt"/>
</dbReference>